<protein>
    <submittedName>
        <fullName evidence="2">Epimerase domain-containing protein</fullName>
    </submittedName>
</protein>
<dbReference type="EMBL" id="JAWWNJ010000166">
    <property type="protein sequence ID" value="KAK6977727.1"/>
    <property type="molecule type" value="Genomic_DNA"/>
</dbReference>
<feature type="compositionally biased region" description="Acidic residues" evidence="1">
    <location>
        <begin position="162"/>
        <end position="172"/>
    </location>
</feature>
<evidence type="ECO:0000313" key="3">
    <source>
        <dbReference type="Proteomes" id="UP001362999"/>
    </source>
</evidence>
<reference evidence="2 3" key="1">
    <citation type="journal article" date="2024" name="J Genomics">
        <title>Draft genome sequencing and assembly of Favolaschia claudopus CIRM-BRFM 2984 isolated from oak limbs.</title>
        <authorList>
            <person name="Navarro D."/>
            <person name="Drula E."/>
            <person name="Chaduli D."/>
            <person name="Cazenave R."/>
            <person name="Ahrendt S."/>
            <person name="Wang J."/>
            <person name="Lipzen A."/>
            <person name="Daum C."/>
            <person name="Barry K."/>
            <person name="Grigoriev I.V."/>
            <person name="Favel A."/>
            <person name="Rosso M.N."/>
            <person name="Martin F."/>
        </authorList>
    </citation>
    <scope>NUCLEOTIDE SEQUENCE [LARGE SCALE GENOMIC DNA]</scope>
    <source>
        <strain evidence="2 3">CIRM-BRFM 2984</strain>
    </source>
</reference>
<accession>A0AAV9ZCI5</accession>
<keyword evidence="3" id="KW-1185">Reference proteome</keyword>
<organism evidence="2 3">
    <name type="scientific">Favolaschia claudopus</name>
    <dbReference type="NCBI Taxonomy" id="2862362"/>
    <lineage>
        <taxon>Eukaryota</taxon>
        <taxon>Fungi</taxon>
        <taxon>Dikarya</taxon>
        <taxon>Basidiomycota</taxon>
        <taxon>Agaricomycotina</taxon>
        <taxon>Agaricomycetes</taxon>
        <taxon>Agaricomycetidae</taxon>
        <taxon>Agaricales</taxon>
        <taxon>Marasmiineae</taxon>
        <taxon>Mycenaceae</taxon>
        <taxon>Favolaschia</taxon>
    </lineage>
</organism>
<dbReference type="AlphaFoldDB" id="A0AAV9ZCI5"/>
<comment type="caution">
    <text evidence="2">The sequence shown here is derived from an EMBL/GenBank/DDBJ whole genome shotgun (WGS) entry which is preliminary data.</text>
</comment>
<dbReference type="Proteomes" id="UP001362999">
    <property type="component" value="Unassembled WGS sequence"/>
</dbReference>
<evidence type="ECO:0000256" key="1">
    <source>
        <dbReference type="SAM" id="MobiDB-lite"/>
    </source>
</evidence>
<feature type="region of interest" description="Disordered" evidence="1">
    <location>
        <begin position="162"/>
        <end position="181"/>
    </location>
</feature>
<sequence length="734" mass="83782">MTQTNTCLALVKDQRCAQPIAQEYKWCSPHHQAQKKHYNTYKRFTFALENFDDSSICVIPGTIKICRSTNILSRWATNLRDKLTLIDKCIRGREYHHNRFHAGGDSAHLHFLSSLRGDRDETETALLAVNLRHDTLSGVSAPDPKLVDDEKVAVILGWDTESDASSEQSEESYTDHYEEERRQERTRLLQQLFAFRKVAALHQDDTRAPFIDYIERLIVLAILDRSALRTLLDSADARTAVEAFLQQENIVTLEELKQIYVAVHLTPPYNVFRAINDAFRPAPDKHDVVLGRRIFANESTDPVCLAAWDLFEDVMPCRHCALQGCHRLDEWSKVEQLATLALRFISWQPDGVSEFSRADTLFHLSGVFVERKWEQYSPKPYKKHGVWIEIQRPAGLYLKFPLQNVDTYHRFLHVLQNLPAHFSVLGWAPAFPDSSADAHGPLIPILPKKLSASRMRSAPAVEMLPNASWEDTDTLHEKEARMLYETSRDPLVLHMVVLDRTQGSLARLKDNLALAFLFAEHDHGPHNLNDGQQQTPRAFVAGEMRRLLDTGMADWGPAQAGLMGVACGAIAVPGSKSFGLFKERCVKLVETLADVNLVVLWRSKKRKRKQKGALDCWESWKGRLDRMVCSRDLFYLGTEEGKMHLRGKLGRTISPAEGVLVRFDEDVSREVFQRASDCSEAVEKMIPPRKIPMDWDSEVEYPEESDDDFTFMHEGFIEETMATIVEVQNELTVY</sequence>
<name>A0AAV9ZCI5_9AGAR</name>
<evidence type="ECO:0000313" key="2">
    <source>
        <dbReference type="EMBL" id="KAK6977727.1"/>
    </source>
</evidence>
<gene>
    <name evidence="2" type="ORF">R3P38DRAFT_515547</name>
</gene>
<proteinExistence type="predicted"/>